<dbReference type="GO" id="GO:0005542">
    <property type="term" value="F:folic acid binding"/>
    <property type="evidence" value="ECO:0007669"/>
    <property type="project" value="InterPro"/>
</dbReference>
<dbReference type="InterPro" id="IPR051623">
    <property type="entry name" value="FTCD"/>
</dbReference>
<dbReference type="SMART" id="SM01222">
    <property type="entry name" value="FTCD_N"/>
    <property type="match status" value="1"/>
</dbReference>
<feature type="region of interest" description="Disordered" evidence="1">
    <location>
        <begin position="111"/>
        <end position="132"/>
    </location>
</feature>
<dbReference type="SUPFAM" id="SSF55116">
    <property type="entry name" value="Formiminotransferase domain of formiminotransferase-cyclodeaminase"/>
    <property type="match status" value="1"/>
</dbReference>
<proteinExistence type="predicted"/>
<dbReference type="InterPro" id="IPR012886">
    <property type="entry name" value="Formiminotransferase_N"/>
</dbReference>
<evidence type="ECO:0000313" key="3">
    <source>
        <dbReference type="Ensembl" id="ENSSBOP00000010243.1"/>
    </source>
</evidence>
<reference evidence="3" key="2">
    <citation type="submission" date="2025-09" db="UniProtKB">
        <authorList>
            <consortium name="Ensembl"/>
        </authorList>
    </citation>
    <scope>IDENTIFICATION</scope>
</reference>
<dbReference type="AlphaFoldDB" id="A0A2K6SS71"/>
<feature type="domain" description="Formiminotransferase N-terminal subdomain" evidence="2">
    <location>
        <begin position="9"/>
        <end position="127"/>
    </location>
</feature>
<dbReference type="OMA" id="EYPEVSM"/>
<reference evidence="3" key="1">
    <citation type="submission" date="2025-08" db="UniProtKB">
        <authorList>
            <consortium name="Ensembl"/>
        </authorList>
    </citation>
    <scope>IDENTIFICATION</scope>
</reference>
<organism evidence="3 4">
    <name type="scientific">Saimiri boliviensis boliviensis</name>
    <name type="common">Bolivian squirrel monkey</name>
    <dbReference type="NCBI Taxonomy" id="39432"/>
    <lineage>
        <taxon>Eukaryota</taxon>
        <taxon>Metazoa</taxon>
        <taxon>Chordata</taxon>
        <taxon>Craniata</taxon>
        <taxon>Vertebrata</taxon>
        <taxon>Euteleostomi</taxon>
        <taxon>Mammalia</taxon>
        <taxon>Eutheria</taxon>
        <taxon>Euarchontoglires</taxon>
        <taxon>Primates</taxon>
        <taxon>Haplorrhini</taxon>
        <taxon>Platyrrhini</taxon>
        <taxon>Cebidae</taxon>
        <taxon>Saimiriinae</taxon>
        <taxon>Saimiri</taxon>
    </lineage>
</organism>
<dbReference type="STRING" id="39432.ENSSBOP00000010243"/>
<dbReference type="PANTHER" id="PTHR12234:SF1">
    <property type="entry name" value="FORMIMINOTRANSFERASE N-TERMINAL SUBDOMAIN-CONTAINING PROTEIN"/>
    <property type="match status" value="1"/>
</dbReference>
<sequence length="144" mass="16189">MSSSRVGLCLPACLLNTSEARRKYTVENTAKVALLDKNVSVLNIFSDQDYNRSVITIAASVDKLGKISALLRVWCCMFFGEADLPEKYSLVQSRKQRGWFMRRDSRALQRDLGAASARRRGLTGSKKKEETDCSLPIRTSHIFP</sequence>
<dbReference type="PANTHER" id="PTHR12234">
    <property type="entry name" value="FORMIMINOTRANSFERASE-CYCLODEAMINASE"/>
    <property type="match status" value="1"/>
</dbReference>
<evidence type="ECO:0000259" key="2">
    <source>
        <dbReference type="SMART" id="SM01222"/>
    </source>
</evidence>
<accession>A0A2K6SS71</accession>
<dbReference type="GeneTree" id="ENSGT00390000005581"/>
<evidence type="ECO:0000256" key="1">
    <source>
        <dbReference type="SAM" id="MobiDB-lite"/>
    </source>
</evidence>
<gene>
    <name evidence="3" type="primary">FTCDNL1</name>
</gene>
<evidence type="ECO:0000313" key="4">
    <source>
        <dbReference type="Proteomes" id="UP000233220"/>
    </source>
</evidence>
<dbReference type="InterPro" id="IPR022384">
    <property type="entry name" value="FormiminoTrfase_cat_dom_sf"/>
</dbReference>
<name>A0A2K6SS71_SAIBB</name>
<dbReference type="GO" id="GO:0016740">
    <property type="term" value="F:transferase activity"/>
    <property type="evidence" value="ECO:0007669"/>
    <property type="project" value="InterPro"/>
</dbReference>
<keyword evidence="4" id="KW-1185">Reference proteome</keyword>
<dbReference type="Pfam" id="PF07837">
    <property type="entry name" value="FTCD_N"/>
    <property type="match status" value="1"/>
</dbReference>
<dbReference type="Ensembl" id="ENSSBOT00000027017.1">
    <property type="protein sequence ID" value="ENSSBOP00000010243.1"/>
    <property type="gene ID" value="ENSSBOG00000021980.1"/>
</dbReference>
<protein>
    <submittedName>
        <fullName evidence="3">Formiminotransferase cyclodeaminase N-terminal like</fullName>
    </submittedName>
</protein>
<dbReference type="Proteomes" id="UP000233220">
    <property type="component" value="Unplaced"/>
</dbReference>
<dbReference type="Gene3D" id="3.30.990.10">
    <property type="entry name" value="Formiminotransferase, N-terminal subdomain"/>
    <property type="match status" value="1"/>
</dbReference>
<dbReference type="InterPro" id="IPR037064">
    <property type="entry name" value="Formiminotransferase_N_sf"/>
</dbReference>